<dbReference type="Proteomes" id="UP000823775">
    <property type="component" value="Unassembled WGS sequence"/>
</dbReference>
<dbReference type="EMBL" id="JACEIK010002216">
    <property type="protein sequence ID" value="MCD9559774.1"/>
    <property type="molecule type" value="Genomic_DNA"/>
</dbReference>
<evidence type="ECO:0000313" key="2">
    <source>
        <dbReference type="Proteomes" id="UP000823775"/>
    </source>
</evidence>
<feature type="non-terminal residue" evidence="1">
    <location>
        <position position="1"/>
    </location>
</feature>
<keyword evidence="2" id="KW-1185">Reference proteome</keyword>
<comment type="caution">
    <text evidence="1">The sequence shown here is derived from an EMBL/GenBank/DDBJ whole genome shotgun (WGS) entry which is preliminary data.</text>
</comment>
<organism evidence="1 2">
    <name type="scientific">Datura stramonium</name>
    <name type="common">Jimsonweed</name>
    <name type="synonym">Common thornapple</name>
    <dbReference type="NCBI Taxonomy" id="4076"/>
    <lineage>
        <taxon>Eukaryota</taxon>
        <taxon>Viridiplantae</taxon>
        <taxon>Streptophyta</taxon>
        <taxon>Embryophyta</taxon>
        <taxon>Tracheophyta</taxon>
        <taxon>Spermatophyta</taxon>
        <taxon>Magnoliopsida</taxon>
        <taxon>eudicotyledons</taxon>
        <taxon>Gunneridae</taxon>
        <taxon>Pentapetalae</taxon>
        <taxon>asterids</taxon>
        <taxon>lamiids</taxon>
        <taxon>Solanales</taxon>
        <taxon>Solanaceae</taxon>
        <taxon>Solanoideae</taxon>
        <taxon>Datureae</taxon>
        <taxon>Datura</taxon>
    </lineage>
</organism>
<gene>
    <name evidence="1" type="ORF">HAX54_018027</name>
</gene>
<sequence>VGDCFTTLQLEGDVSISHLRSLGSNSAHLQSQVLDPADELKSQVLGSVDASSKSLLGSTDKRSLLGSTDNKDGCQHSFDIF</sequence>
<name>A0ABS8UNU5_DATST</name>
<reference evidence="1 2" key="1">
    <citation type="journal article" date="2021" name="BMC Genomics">
        <title>Datura genome reveals duplications of psychoactive alkaloid biosynthetic genes and high mutation rate following tissue culture.</title>
        <authorList>
            <person name="Rajewski A."/>
            <person name="Carter-House D."/>
            <person name="Stajich J."/>
            <person name="Litt A."/>
        </authorList>
    </citation>
    <scope>NUCLEOTIDE SEQUENCE [LARGE SCALE GENOMIC DNA]</scope>
    <source>
        <strain evidence="1">AR-01</strain>
    </source>
</reference>
<protein>
    <submittedName>
        <fullName evidence="1">Uncharacterized protein</fullName>
    </submittedName>
</protein>
<accession>A0ABS8UNU5</accession>
<proteinExistence type="predicted"/>
<evidence type="ECO:0000313" key="1">
    <source>
        <dbReference type="EMBL" id="MCD9559774.1"/>
    </source>
</evidence>